<dbReference type="PANTHER" id="PTHR33085:SF139">
    <property type="entry name" value="DUF1618 DOMAIN-CONTAINING PROTEIN"/>
    <property type="match status" value="1"/>
</dbReference>
<dbReference type="AlphaFoldDB" id="A0A6G1F8N4"/>
<organism evidence="1 2">
    <name type="scientific">Oryza meyeriana var. granulata</name>
    <dbReference type="NCBI Taxonomy" id="110450"/>
    <lineage>
        <taxon>Eukaryota</taxon>
        <taxon>Viridiplantae</taxon>
        <taxon>Streptophyta</taxon>
        <taxon>Embryophyta</taxon>
        <taxon>Tracheophyta</taxon>
        <taxon>Spermatophyta</taxon>
        <taxon>Magnoliopsida</taxon>
        <taxon>Liliopsida</taxon>
        <taxon>Poales</taxon>
        <taxon>Poaceae</taxon>
        <taxon>BOP clade</taxon>
        <taxon>Oryzoideae</taxon>
        <taxon>Oryzeae</taxon>
        <taxon>Oryzinae</taxon>
        <taxon>Oryza</taxon>
        <taxon>Oryza meyeriana</taxon>
    </lineage>
</organism>
<protein>
    <submittedName>
        <fullName evidence="1">Uncharacterized protein</fullName>
    </submittedName>
</protein>
<proteinExistence type="predicted"/>
<keyword evidence="2" id="KW-1185">Reference proteome</keyword>
<sequence>MKSVILYALPVVAQVPVNTTEDLPHDLKAPLAEIGMLLATFSVLIASVKIKASGSGWLGALAIHETDSDTKRQAASLDHFTPMPVQLGDTPIMINFHAITSVRHGQSVKGCTPLSGQAAHLDGRTVFSARDKGTYSFDTETRERMLPFEGQAYYDGELDAWVWLWSGHSSHGRVCSCDVVEPASAGDDERRLQPPPAWKLAVRNYPAWHARGAGSHGSPRLLFTARKKSGEFEWFAFGI</sequence>
<comment type="caution">
    <text evidence="1">The sequence shown here is derived from an EMBL/GenBank/DDBJ whole genome shotgun (WGS) entry which is preliminary data.</text>
</comment>
<dbReference type="Proteomes" id="UP000479710">
    <property type="component" value="Unassembled WGS sequence"/>
</dbReference>
<evidence type="ECO:0000313" key="1">
    <source>
        <dbReference type="EMBL" id="KAF0933214.1"/>
    </source>
</evidence>
<name>A0A6G1F8N4_9ORYZ</name>
<dbReference type="EMBL" id="SPHZ02000001">
    <property type="protein sequence ID" value="KAF0933214.1"/>
    <property type="molecule type" value="Genomic_DNA"/>
</dbReference>
<dbReference type="PANTHER" id="PTHR33085">
    <property type="entry name" value="OS12G0113100 PROTEIN-RELATED"/>
    <property type="match status" value="1"/>
</dbReference>
<gene>
    <name evidence="1" type="ORF">E2562_016159</name>
</gene>
<evidence type="ECO:0000313" key="2">
    <source>
        <dbReference type="Proteomes" id="UP000479710"/>
    </source>
</evidence>
<dbReference type="OrthoDB" id="617710at2759"/>
<accession>A0A6G1F8N4</accession>
<dbReference type="InterPro" id="IPR012871">
    <property type="entry name" value="DUF1668_ORYSA"/>
</dbReference>
<reference evidence="1 2" key="1">
    <citation type="submission" date="2019-11" db="EMBL/GenBank/DDBJ databases">
        <title>Whole genome sequence of Oryza granulata.</title>
        <authorList>
            <person name="Li W."/>
        </authorList>
    </citation>
    <scope>NUCLEOTIDE SEQUENCE [LARGE SCALE GENOMIC DNA]</scope>
    <source>
        <strain evidence="2">cv. Menghai</strain>
        <tissue evidence="1">Leaf</tissue>
    </source>
</reference>
<dbReference type="Pfam" id="PF07893">
    <property type="entry name" value="DUF1668"/>
    <property type="match status" value="1"/>
</dbReference>